<dbReference type="SUPFAM" id="SSF53383">
    <property type="entry name" value="PLP-dependent transferases"/>
    <property type="match status" value="1"/>
</dbReference>
<evidence type="ECO:0000256" key="4">
    <source>
        <dbReference type="RuleBase" id="RU000481"/>
    </source>
</evidence>
<gene>
    <name evidence="6" type="ORF">JN10_0822</name>
</gene>
<dbReference type="Gene3D" id="3.90.1150.10">
    <property type="entry name" value="Aspartate Aminotransferase, domain 1"/>
    <property type="match status" value="1"/>
</dbReference>
<dbReference type="AlphaFoldDB" id="A0A562UUF1"/>
<dbReference type="Gene3D" id="3.40.640.10">
    <property type="entry name" value="Type I PLP-dependent aspartate aminotransferase-like (Major domain)"/>
    <property type="match status" value="1"/>
</dbReference>
<evidence type="ECO:0000313" key="6">
    <source>
        <dbReference type="EMBL" id="TWJ09197.1"/>
    </source>
</evidence>
<feature type="domain" description="Aminotransferase class I/classII large" evidence="5">
    <location>
        <begin position="32"/>
        <end position="384"/>
    </location>
</feature>
<keyword evidence="3 4" id="KW-0808">Transferase</keyword>
<keyword evidence="2 4" id="KW-0032">Aminotransferase</keyword>
<dbReference type="EC" id="2.6.1.-" evidence="4"/>
<dbReference type="Proteomes" id="UP000320547">
    <property type="component" value="Unassembled WGS sequence"/>
</dbReference>
<keyword evidence="7" id="KW-1185">Reference proteome</keyword>
<dbReference type="InterPro" id="IPR015422">
    <property type="entry name" value="PyrdxlP-dep_Trfase_small"/>
</dbReference>
<proteinExistence type="inferred from homology"/>
<reference evidence="6 7" key="1">
    <citation type="submission" date="2019-07" db="EMBL/GenBank/DDBJ databases">
        <title>Genomic Encyclopedia of Archaeal and Bacterial Type Strains, Phase II (KMG-II): from individual species to whole genera.</title>
        <authorList>
            <person name="Goeker M."/>
        </authorList>
    </citation>
    <scope>NUCLEOTIDE SEQUENCE [LARGE SCALE GENOMIC DNA]</scope>
    <source>
        <strain evidence="6 7">ATCC BAA-2084</strain>
    </source>
</reference>
<evidence type="ECO:0000256" key="2">
    <source>
        <dbReference type="ARBA" id="ARBA00022576"/>
    </source>
</evidence>
<comment type="cofactor">
    <cofactor evidence="1 4">
        <name>pyridoxal 5'-phosphate</name>
        <dbReference type="ChEBI" id="CHEBI:597326"/>
    </cofactor>
</comment>
<dbReference type="PROSITE" id="PS00105">
    <property type="entry name" value="AA_TRANSFER_CLASS_1"/>
    <property type="match status" value="1"/>
</dbReference>
<dbReference type="GO" id="GO:0008483">
    <property type="term" value="F:transaminase activity"/>
    <property type="evidence" value="ECO:0007669"/>
    <property type="project" value="UniProtKB-KW"/>
</dbReference>
<sequence>MDTDFYRMKRLPPYVIAEVNAMRHAARQAGEDIIDLGMGNPDQPPPAHVIDKLCEVAQKPDAHGYSQSKGIPGLRKAQANYYERRFGVTLDPEREVVVTMGSKEGLASLANAITAPGDVVLAPNPSYPIHTFGFIIAGAAIRSVPTTPDEEYWRSLESAMNYTVPRPSVLVVNYPSNPTAEVVDLAFYERLVDWARDNKVWILSDLAYSELYYDGKPTPSIMQVKGAKDVAIEFTSMSKTYSMAGWRMGFAVGNQQLIAAMTRVKSYLDYGAFTPIQAAACAALNGPQDIVETNRQLYHKRRDVMVEAFARAGWEIPSPAASMFAWAPLPPALAHMGSLEFSKQLLTEAKVAVAAGVGYGEKGEGFVRIAMVENEQRLRQAARNIKRYFNSLGINSSAA</sequence>
<dbReference type="CDD" id="cd00609">
    <property type="entry name" value="AAT_like"/>
    <property type="match status" value="1"/>
</dbReference>
<dbReference type="InterPro" id="IPR015424">
    <property type="entry name" value="PyrdxlP-dep_Trfase"/>
</dbReference>
<evidence type="ECO:0000259" key="5">
    <source>
        <dbReference type="Pfam" id="PF00155"/>
    </source>
</evidence>
<dbReference type="EMBL" id="VLLK01000001">
    <property type="protein sequence ID" value="TWJ09197.1"/>
    <property type="molecule type" value="Genomic_DNA"/>
</dbReference>
<dbReference type="GO" id="GO:0030170">
    <property type="term" value="F:pyridoxal phosphate binding"/>
    <property type="evidence" value="ECO:0007669"/>
    <property type="project" value="InterPro"/>
</dbReference>
<comment type="caution">
    <text evidence="6">The sequence shown here is derived from an EMBL/GenBank/DDBJ whole genome shotgun (WGS) entry which is preliminary data.</text>
</comment>
<evidence type="ECO:0000256" key="1">
    <source>
        <dbReference type="ARBA" id="ARBA00001933"/>
    </source>
</evidence>
<dbReference type="NCBIfam" id="NF006604">
    <property type="entry name" value="PRK09148.1"/>
    <property type="match status" value="1"/>
</dbReference>
<dbReference type="PANTHER" id="PTHR42832:SF1">
    <property type="entry name" value="GLUTAMATE-PYRUVATE AMINOTRANSFERASE ALAC"/>
    <property type="match status" value="1"/>
</dbReference>
<dbReference type="Pfam" id="PF00155">
    <property type="entry name" value="Aminotran_1_2"/>
    <property type="match status" value="1"/>
</dbReference>
<evidence type="ECO:0000256" key="3">
    <source>
        <dbReference type="ARBA" id="ARBA00022679"/>
    </source>
</evidence>
<dbReference type="InterPro" id="IPR015421">
    <property type="entry name" value="PyrdxlP-dep_Trfase_major"/>
</dbReference>
<evidence type="ECO:0000313" key="7">
    <source>
        <dbReference type="Proteomes" id="UP000320547"/>
    </source>
</evidence>
<accession>A0A562UUF1</accession>
<dbReference type="OrthoDB" id="9763453at2"/>
<dbReference type="RefSeq" id="WP_067601880.1">
    <property type="nucleotide sequence ID" value="NZ_CP015963.1"/>
</dbReference>
<protein>
    <recommendedName>
        <fullName evidence="4">Aminotransferase</fullName>
        <ecNumber evidence="4">2.6.1.-</ecNumber>
    </recommendedName>
</protein>
<dbReference type="InterPro" id="IPR004838">
    <property type="entry name" value="NHTrfase_class1_PyrdxlP-BS"/>
</dbReference>
<name>A0A562UUF1_9SPHN</name>
<comment type="similarity">
    <text evidence="4">Belongs to the class-I pyridoxal-phosphate-dependent aminotransferase family.</text>
</comment>
<dbReference type="InterPro" id="IPR004839">
    <property type="entry name" value="Aminotransferase_I/II_large"/>
</dbReference>
<organism evidence="6 7">
    <name type="scientific">Altererythrobacter ishigakiensis</name>
    <dbReference type="NCBI Taxonomy" id="476157"/>
    <lineage>
        <taxon>Bacteria</taxon>
        <taxon>Pseudomonadati</taxon>
        <taxon>Pseudomonadota</taxon>
        <taxon>Alphaproteobacteria</taxon>
        <taxon>Sphingomonadales</taxon>
        <taxon>Erythrobacteraceae</taxon>
        <taxon>Altererythrobacter</taxon>
    </lineage>
</organism>
<dbReference type="InterPro" id="IPR050881">
    <property type="entry name" value="LL-DAP_aminotransferase"/>
</dbReference>
<dbReference type="STRING" id="476157.GCA_001663155_02530"/>
<dbReference type="PANTHER" id="PTHR42832">
    <property type="entry name" value="AMINO ACID AMINOTRANSFERASE"/>
    <property type="match status" value="1"/>
</dbReference>